<dbReference type="Pfam" id="PF02464">
    <property type="entry name" value="CinA"/>
    <property type="match status" value="1"/>
</dbReference>
<dbReference type="AlphaFoldDB" id="A0A4P7QFX5"/>
<protein>
    <submittedName>
        <fullName evidence="2">Competence-damage inducible protein</fullName>
    </submittedName>
</protein>
<dbReference type="KEGG" id="cee:CENDO_06885"/>
<dbReference type="NCBIfam" id="TIGR00199">
    <property type="entry name" value="PncC_domain"/>
    <property type="match status" value="1"/>
</dbReference>
<gene>
    <name evidence="2" type="primary">cinA</name>
    <name evidence="2" type="ORF">CENDO_06885</name>
</gene>
<sequence>MDESARIAEKSTFELCRELVSVLSARRETLAVCESLTAGLCAARIADVPGASAVLRGGFITYATDLKESLAGVSTATVEDDGVVSAQCVREMARGAQRRCDASWGLSLSGVAGPDSQDGHPAGTVFIGLAGPEGIRAVRAGGEEGLKGSRHEIREQAVSHAIGLLLLSIKEAQATDG</sequence>
<dbReference type="SUPFAM" id="SSF142433">
    <property type="entry name" value="CinA-like"/>
    <property type="match status" value="1"/>
</dbReference>
<dbReference type="EMBL" id="CP039247">
    <property type="protein sequence ID" value="QCB28651.1"/>
    <property type="molecule type" value="Genomic_DNA"/>
</dbReference>
<evidence type="ECO:0000313" key="3">
    <source>
        <dbReference type="Proteomes" id="UP000296352"/>
    </source>
</evidence>
<keyword evidence="3" id="KW-1185">Reference proteome</keyword>
<accession>A0A4P7QFX5</accession>
<dbReference type="InterPro" id="IPR036653">
    <property type="entry name" value="CinA-like_C"/>
</dbReference>
<name>A0A4P7QFX5_9CORY</name>
<proteinExistence type="predicted"/>
<reference evidence="2 3" key="1">
    <citation type="submission" date="2019-04" db="EMBL/GenBank/DDBJ databases">
        <title>Corynebacterium endometrii sp. nov., isolated from the uterus of a cow with endometritis.</title>
        <authorList>
            <person name="Ballas P."/>
            <person name="Ruckert C."/>
            <person name="Wagener K."/>
            <person name="Drillich M."/>
            <person name="Kaempfer P."/>
            <person name="Busse H.-J."/>
            <person name="Ehling-Schulz M."/>
        </authorList>
    </citation>
    <scope>NUCLEOTIDE SEQUENCE [LARGE SCALE GENOMIC DNA]</scope>
    <source>
        <strain evidence="2 3">LMM-1653</strain>
    </source>
</reference>
<feature type="domain" description="CinA C-terminal" evidence="1">
    <location>
        <begin position="15"/>
        <end position="166"/>
    </location>
</feature>
<evidence type="ECO:0000313" key="2">
    <source>
        <dbReference type="EMBL" id="QCB28651.1"/>
    </source>
</evidence>
<dbReference type="RefSeq" id="WP_425456157.1">
    <property type="nucleotide sequence ID" value="NZ_CP039247.1"/>
</dbReference>
<evidence type="ECO:0000259" key="1">
    <source>
        <dbReference type="Pfam" id="PF02464"/>
    </source>
</evidence>
<dbReference type="Gene3D" id="3.90.950.20">
    <property type="entry name" value="CinA-like"/>
    <property type="match status" value="1"/>
</dbReference>
<dbReference type="Proteomes" id="UP000296352">
    <property type="component" value="Chromosome"/>
</dbReference>
<organism evidence="2 3">
    <name type="scientific">Corynebacterium endometrii</name>
    <dbReference type="NCBI Taxonomy" id="2488819"/>
    <lineage>
        <taxon>Bacteria</taxon>
        <taxon>Bacillati</taxon>
        <taxon>Actinomycetota</taxon>
        <taxon>Actinomycetes</taxon>
        <taxon>Mycobacteriales</taxon>
        <taxon>Corynebacteriaceae</taxon>
        <taxon>Corynebacterium</taxon>
    </lineage>
</organism>
<dbReference type="InterPro" id="IPR008136">
    <property type="entry name" value="CinA_C"/>
</dbReference>